<dbReference type="GO" id="GO:0009451">
    <property type="term" value="P:RNA modification"/>
    <property type="evidence" value="ECO:0007669"/>
    <property type="project" value="InterPro"/>
</dbReference>
<feature type="repeat" description="PPR" evidence="2">
    <location>
        <begin position="73"/>
        <end position="107"/>
    </location>
</feature>
<dbReference type="EMBL" id="KZ305024">
    <property type="protein sequence ID" value="PIA56682.1"/>
    <property type="molecule type" value="Genomic_DNA"/>
</dbReference>
<gene>
    <name evidence="3" type="ORF">AQUCO_00700799v1</name>
</gene>
<keyword evidence="4" id="KW-1185">Reference proteome</keyword>
<dbReference type="STRING" id="218851.A0A2G5ELQ0"/>
<dbReference type="PANTHER" id="PTHR47926:SF347">
    <property type="entry name" value="PENTATRICOPEPTIDE REPEAT-CONTAINING PROTEIN"/>
    <property type="match status" value="1"/>
</dbReference>
<dbReference type="OrthoDB" id="185373at2759"/>
<dbReference type="InterPro" id="IPR002885">
    <property type="entry name" value="PPR_rpt"/>
</dbReference>
<dbReference type="InterPro" id="IPR046960">
    <property type="entry name" value="PPR_At4g14850-like_plant"/>
</dbReference>
<reference evidence="3 4" key="1">
    <citation type="submission" date="2017-09" db="EMBL/GenBank/DDBJ databases">
        <title>WGS assembly of Aquilegia coerulea Goldsmith.</title>
        <authorList>
            <person name="Hodges S."/>
            <person name="Kramer E."/>
            <person name="Nordborg M."/>
            <person name="Tomkins J."/>
            <person name="Borevitz J."/>
            <person name="Derieg N."/>
            <person name="Yan J."/>
            <person name="Mihaltcheva S."/>
            <person name="Hayes R.D."/>
            <person name="Rokhsar D."/>
        </authorList>
    </citation>
    <scope>NUCLEOTIDE SEQUENCE [LARGE SCALE GENOMIC DNA]</scope>
    <source>
        <strain evidence="4">cv. Goldsmith</strain>
    </source>
</reference>
<dbReference type="Proteomes" id="UP000230069">
    <property type="component" value="Unassembled WGS sequence"/>
</dbReference>
<dbReference type="Gene3D" id="1.25.40.10">
    <property type="entry name" value="Tetratricopeptide repeat domain"/>
    <property type="match status" value="2"/>
</dbReference>
<sequence>MGVRPDVYSNCSVLGVCSVLVGFVGGKQVHSYVVRNIFECDAFLDSSLIDMYKKCGRPIDCGCLNIQNMAGKNVVTWNSVIAGYGSHGECLKAIKLFNQKQAQGELPDEITSYTNFGLQPFREDYGIEPKMGHYVIFVDLWGRAGYLNEAYNFIKGMPIMEPPGNDYVELSSLYGEGKLWDKAANMRLSMKDKGLKKIPACSCIEMKDEVNVFLSWDSSSPTLEIYGTLSSLTRNMKTSKLV</sequence>
<evidence type="ECO:0000256" key="2">
    <source>
        <dbReference type="PROSITE-ProRule" id="PRU00708"/>
    </source>
</evidence>
<dbReference type="AlphaFoldDB" id="A0A2G5ELQ0"/>
<evidence type="ECO:0000256" key="1">
    <source>
        <dbReference type="ARBA" id="ARBA00022737"/>
    </source>
</evidence>
<dbReference type="InterPro" id="IPR046848">
    <property type="entry name" value="E_motif"/>
</dbReference>
<accession>A0A2G5ELQ0</accession>
<dbReference type="Pfam" id="PF13041">
    <property type="entry name" value="PPR_2"/>
    <property type="match status" value="1"/>
</dbReference>
<evidence type="ECO:0000313" key="3">
    <source>
        <dbReference type="EMBL" id="PIA56682.1"/>
    </source>
</evidence>
<proteinExistence type="predicted"/>
<dbReference type="PROSITE" id="PS51375">
    <property type="entry name" value="PPR"/>
    <property type="match status" value="1"/>
</dbReference>
<dbReference type="InParanoid" id="A0A2G5ELQ0"/>
<dbReference type="NCBIfam" id="TIGR00756">
    <property type="entry name" value="PPR"/>
    <property type="match status" value="1"/>
</dbReference>
<keyword evidence="1" id="KW-0677">Repeat</keyword>
<dbReference type="PANTHER" id="PTHR47926">
    <property type="entry name" value="PENTATRICOPEPTIDE REPEAT-CONTAINING PROTEIN"/>
    <property type="match status" value="1"/>
</dbReference>
<evidence type="ECO:0008006" key="5">
    <source>
        <dbReference type="Google" id="ProtNLM"/>
    </source>
</evidence>
<organism evidence="3 4">
    <name type="scientific">Aquilegia coerulea</name>
    <name type="common">Rocky mountain columbine</name>
    <dbReference type="NCBI Taxonomy" id="218851"/>
    <lineage>
        <taxon>Eukaryota</taxon>
        <taxon>Viridiplantae</taxon>
        <taxon>Streptophyta</taxon>
        <taxon>Embryophyta</taxon>
        <taxon>Tracheophyta</taxon>
        <taxon>Spermatophyta</taxon>
        <taxon>Magnoliopsida</taxon>
        <taxon>Ranunculales</taxon>
        <taxon>Ranunculaceae</taxon>
        <taxon>Thalictroideae</taxon>
        <taxon>Aquilegia</taxon>
    </lineage>
</organism>
<dbReference type="GO" id="GO:0003723">
    <property type="term" value="F:RNA binding"/>
    <property type="evidence" value="ECO:0007669"/>
    <property type="project" value="InterPro"/>
</dbReference>
<dbReference type="Pfam" id="PF20431">
    <property type="entry name" value="E_motif"/>
    <property type="match status" value="1"/>
</dbReference>
<evidence type="ECO:0000313" key="4">
    <source>
        <dbReference type="Proteomes" id="UP000230069"/>
    </source>
</evidence>
<dbReference type="InterPro" id="IPR011990">
    <property type="entry name" value="TPR-like_helical_dom_sf"/>
</dbReference>
<protein>
    <recommendedName>
        <fullName evidence="5">Pentatricopeptide repeat-containing protein</fullName>
    </recommendedName>
</protein>
<name>A0A2G5ELQ0_AQUCA</name>